<keyword evidence="6" id="KW-0645">Protease</keyword>
<dbReference type="InterPro" id="IPR000223">
    <property type="entry name" value="Pept_S26A_signal_pept_1"/>
</dbReference>
<reference evidence="9 10" key="1">
    <citation type="submission" date="2020-08" db="EMBL/GenBank/DDBJ databases">
        <title>Hymenobacter sp.</title>
        <authorList>
            <person name="Kim M.K."/>
        </authorList>
    </citation>
    <scope>NUCLEOTIDE SEQUENCE [LARGE SCALE GENOMIC DNA]</scope>
    <source>
        <strain evidence="9 10">BT507</strain>
    </source>
</reference>
<dbReference type="CDD" id="cd06530">
    <property type="entry name" value="S26_SPase_I"/>
    <property type="match status" value="2"/>
</dbReference>
<keyword evidence="10" id="KW-1185">Reference proteome</keyword>
<gene>
    <name evidence="9" type="primary">lepB</name>
    <name evidence="9" type="ORF">H8B15_14630</name>
</gene>
<evidence type="ECO:0000313" key="9">
    <source>
        <dbReference type="EMBL" id="MBC6612161.1"/>
    </source>
</evidence>
<evidence type="ECO:0000256" key="4">
    <source>
        <dbReference type="ARBA" id="ARBA00019232"/>
    </source>
</evidence>
<evidence type="ECO:0000259" key="8">
    <source>
        <dbReference type="Pfam" id="PF10502"/>
    </source>
</evidence>
<dbReference type="Proteomes" id="UP000622017">
    <property type="component" value="Unassembled WGS sequence"/>
</dbReference>
<comment type="similarity">
    <text evidence="2 6">Belongs to the peptidase S26 family.</text>
</comment>
<dbReference type="PANTHER" id="PTHR43390">
    <property type="entry name" value="SIGNAL PEPTIDASE I"/>
    <property type="match status" value="1"/>
</dbReference>
<feature type="domain" description="Peptidase S26" evidence="8">
    <location>
        <begin position="340"/>
        <end position="382"/>
    </location>
</feature>
<organism evidence="9 10">
    <name type="scientific">Hymenobacter citatus</name>
    <dbReference type="NCBI Taxonomy" id="2763506"/>
    <lineage>
        <taxon>Bacteria</taxon>
        <taxon>Pseudomonadati</taxon>
        <taxon>Bacteroidota</taxon>
        <taxon>Cytophagia</taxon>
        <taxon>Cytophagales</taxon>
        <taxon>Hymenobacteraceae</taxon>
        <taxon>Hymenobacter</taxon>
    </lineage>
</organism>
<dbReference type="GO" id="GO:0009003">
    <property type="term" value="F:signal peptidase activity"/>
    <property type="evidence" value="ECO:0007669"/>
    <property type="project" value="UniProtKB-EC"/>
</dbReference>
<dbReference type="EC" id="3.4.21.89" evidence="3 6"/>
<evidence type="ECO:0000256" key="3">
    <source>
        <dbReference type="ARBA" id="ARBA00013208"/>
    </source>
</evidence>
<feature type="compositionally biased region" description="Basic and acidic residues" evidence="7">
    <location>
        <begin position="1"/>
        <end position="11"/>
    </location>
</feature>
<sequence>MAVQSWEDRLKAQQAKPKPPQHKKAKSVWREWGDAILFAVVAATLIRWATFEAYTIPTPSMEHSLLVGDYLFVSKLHYGPRTPQTPLQVPLTHQTIWGTGIKSYSDAIQLPSYRLPGFSEVKRNDVVVFNVPFESQFPADLRTNYIKRCIGTPGDVLEIKEGQVYINGQPIKTPTESQTTYDMETTAPVRDKFFQEQSVLDYQIDGSGMAGGNGIPYPSGQTQGGNYVYQSLHMTNSAASYFRQQPYVKSVAPTKAAPGVANPTLFPNRVDYPSLTMTSATERPWNVDNYGPLPIPKEGQTVTLTPENAGIYYKIVARYEHNEGITWQNGMIYQNGKPLTSYTIKQNYYFMMGDNRHNSEDSRFWGFVPEDHIVGKAVLIWMSVDPYADFFHKIRWNRLFNLITD</sequence>
<feature type="region of interest" description="Disordered" evidence="7">
    <location>
        <begin position="1"/>
        <end position="25"/>
    </location>
</feature>
<dbReference type="SUPFAM" id="SSF51306">
    <property type="entry name" value="LexA/Signal peptidase"/>
    <property type="match status" value="2"/>
</dbReference>
<dbReference type="RefSeq" id="WP_187320417.1">
    <property type="nucleotide sequence ID" value="NZ_JACSCY010000012.1"/>
</dbReference>
<dbReference type="InterPro" id="IPR019758">
    <property type="entry name" value="Pept_S26A_signal_pept_1_CS"/>
</dbReference>
<dbReference type="InterPro" id="IPR036286">
    <property type="entry name" value="LexA/Signal_pep-like_sf"/>
</dbReference>
<evidence type="ECO:0000256" key="5">
    <source>
        <dbReference type="ARBA" id="ARBA00022801"/>
    </source>
</evidence>
<dbReference type="PROSITE" id="PS00761">
    <property type="entry name" value="SPASE_I_3"/>
    <property type="match status" value="1"/>
</dbReference>
<dbReference type="PRINTS" id="PR00727">
    <property type="entry name" value="LEADERPTASE"/>
</dbReference>
<comment type="subcellular location">
    <subcellularLocation>
        <location evidence="6">Membrane</location>
        <topology evidence="6">Single-pass type II membrane protein</topology>
    </subcellularLocation>
</comment>
<comment type="caution">
    <text evidence="9">The sequence shown here is derived from an EMBL/GenBank/DDBJ whole genome shotgun (WGS) entry which is preliminary data.</text>
</comment>
<evidence type="ECO:0000256" key="1">
    <source>
        <dbReference type="ARBA" id="ARBA00000677"/>
    </source>
</evidence>
<dbReference type="Gene3D" id="2.10.109.10">
    <property type="entry name" value="Umud Fragment, subunit A"/>
    <property type="match status" value="2"/>
</dbReference>
<dbReference type="PANTHER" id="PTHR43390:SF1">
    <property type="entry name" value="CHLOROPLAST PROCESSING PEPTIDASE"/>
    <property type="match status" value="1"/>
</dbReference>
<proteinExistence type="inferred from homology"/>
<evidence type="ECO:0000313" key="10">
    <source>
        <dbReference type="Proteomes" id="UP000622017"/>
    </source>
</evidence>
<protein>
    <recommendedName>
        <fullName evidence="4 6">Signal peptidase I</fullName>
        <ecNumber evidence="3 6">3.4.21.89</ecNumber>
    </recommendedName>
</protein>
<keyword evidence="5 6" id="KW-0378">Hydrolase</keyword>
<dbReference type="EMBL" id="JACSCY010000012">
    <property type="protein sequence ID" value="MBC6612161.1"/>
    <property type="molecule type" value="Genomic_DNA"/>
</dbReference>
<evidence type="ECO:0000256" key="6">
    <source>
        <dbReference type="RuleBase" id="RU362042"/>
    </source>
</evidence>
<evidence type="ECO:0000256" key="2">
    <source>
        <dbReference type="ARBA" id="ARBA00009370"/>
    </source>
</evidence>
<dbReference type="Pfam" id="PF10502">
    <property type="entry name" value="Peptidase_S26"/>
    <property type="match status" value="2"/>
</dbReference>
<accession>A0ABR7MM60</accession>
<comment type="catalytic activity">
    <reaction evidence="1 6">
        <text>Cleavage of hydrophobic, N-terminal signal or leader sequences from secreted and periplasmic proteins.</text>
        <dbReference type="EC" id="3.4.21.89"/>
    </reaction>
</comment>
<evidence type="ECO:0000256" key="7">
    <source>
        <dbReference type="SAM" id="MobiDB-lite"/>
    </source>
</evidence>
<name>A0ABR7MM60_9BACT</name>
<feature type="domain" description="Peptidase S26" evidence="8">
    <location>
        <begin position="29"/>
        <end position="183"/>
    </location>
</feature>
<dbReference type="InterPro" id="IPR019533">
    <property type="entry name" value="Peptidase_S26"/>
</dbReference>
<dbReference type="NCBIfam" id="TIGR02227">
    <property type="entry name" value="sigpep_I_bact"/>
    <property type="match status" value="2"/>
</dbReference>